<dbReference type="GO" id="GO:0016740">
    <property type="term" value="F:transferase activity"/>
    <property type="evidence" value="ECO:0007669"/>
    <property type="project" value="UniProtKB-KW"/>
</dbReference>
<dbReference type="SFLD" id="SFLDS00003">
    <property type="entry name" value="Haloacid_Dehalogenase"/>
    <property type="match status" value="1"/>
</dbReference>
<dbReference type="InterPro" id="IPR023198">
    <property type="entry name" value="PGP-like_dom2"/>
</dbReference>
<keyword evidence="4" id="KW-0460">Magnesium</keyword>
<keyword evidence="6" id="KW-1185">Reference proteome</keyword>
<dbReference type="Proteomes" id="UP000649739">
    <property type="component" value="Unassembled WGS sequence"/>
</dbReference>
<dbReference type="PANTHER" id="PTHR46193:SF10">
    <property type="entry name" value="6-PHOSPHOGLUCONATE PHOSPHATASE"/>
    <property type="match status" value="1"/>
</dbReference>
<comment type="caution">
    <text evidence="5">The sequence shown here is derived from an EMBL/GenBank/DDBJ whole genome shotgun (WGS) entry which is preliminary data.</text>
</comment>
<dbReference type="InterPro" id="IPR051600">
    <property type="entry name" value="Beta-PGM-like"/>
</dbReference>
<name>A0A8J3F8M7_9ACTN</name>
<dbReference type="SUPFAM" id="SSF56784">
    <property type="entry name" value="HAD-like"/>
    <property type="match status" value="1"/>
</dbReference>
<dbReference type="CDD" id="cd07526">
    <property type="entry name" value="HAD_BPGM_like"/>
    <property type="match status" value="1"/>
</dbReference>
<keyword evidence="3" id="KW-0479">Metal-binding</keyword>
<dbReference type="Pfam" id="PF00702">
    <property type="entry name" value="Hydrolase"/>
    <property type="match status" value="1"/>
</dbReference>
<evidence type="ECO:0000313" key="5">
    <source>
        <dbReference type="EMBL" id="GGJ88368.1"/>
    </source>
</evidence>
<comment type="cofactor">
    <cofactor evidence="1">
        <name>Mg(2+)</name>
        <dbReference type="ChEBI" id="CHEBI:18420"/>
    </cofactor>
</comment>
<dbReference type="Gene3D" id="3.40.50.1000">
    <property type="entry name" value="HAD superfamily/HAD-like"/>
    <property type="match status" value="1"/>
</dbReference>
<reference evidence="5" key="2">
    <citation type="submission" date="2020-09" db="EMBL/GenBank/DDBJ databases">
        <authorList>
            <person name="Sun Q."/>
            <person name="Ohkuma M."/>
        </authorList>
    </citation>
    <scope>NUCLEOTIDE SEQUENCE</scope>
    <source>
        <strain evidence="5">JCM 3090</strain>
    </source>
</reference>
<dbReference type="InterPro" id="IPR006439">
    <property type="entry name" value="HAD-SF_hydro_IA"/>
</dbReference>
<evidence type="ECO:0000256" key="3">
    <source>
        <dbReference type="ARBA" id="ARBA00022723"/>
    </source>
</evidence>
<evidence type="ECO:0000313" key="6">
    <source>
        <dbReference type="Proteomes" id="UP000649739"/>
    </source>
</evidence>
<organism evidence="5 6">
    <name type="scientific">Pilimelia anulata</name>
    <dbReference type="NCBI Taxonomy" id="53371"/>
    <lineage>
        <taxon>Bacteria</taxon>
        <taxon>Bacillati</taxon>
        <taxon>Actinomycetota</taxon>
        <taxon>Actinomycetes</taxon>
        <taxon>Micromonosporales</taxon>
        <taxon>Micromonosporaceae</taxon>
        <taxon>Pilimelia</taxon>
    </lineage>
</organism>
<keyword evidence="5" id="KW-0808">Transferase</keyword>
<dbReference type="RefSeq" id="WP_189169561.1">
    <property type="nucleotide sequence ID" value="NZ_BMQB01000003.1"/>
</dbReference>
<evidence type="ECO:0000256" key="2">
    <source>
        <dbReference type="ARBA" id="ARBA00006171"/>
    </source>
</evidence>
<dbReference type="InterPro" id="IPR023214">
    <property type="entry name" value="HAD_sf"/>
</dbReference>
<sequence>MSIQPSLDLVIFDCDGVLVDSEPIVLGVMAERMRRLGIAITDAECARDFAGLTQNATADLIAGRLGAPVARRWFDDLTLAVDRALAERVQPVPGITAVLDRLTIPYCAASNGRPEKVALTLAATGLAGYFHGRVFTSAQVSRGKPAPDLFLLAAKSMLVAPERCVVIEDSETGVSAARAAGMRVLRYETGAPGHGADGGFSRMEDLPKLLGLPTP</sequence>
<dbReference type="InterPro" id="IPR036412">
    <property type="entry name" value="HAD-like_sf"/>
</dbReference>
<proteinExistence type="inferred from homology"/>
<gene>
    <name evidence="5" type="ORF">GCM10010123_17420</name>
</gene>
<accession>A0A8J3F8M7</accession>
<dbReference type="EMBL" id="BMQB01000003">
    <property type="protein sequence ID" value="GGJ88368.1"/>
    <property type="molecule type" value="Genomic_DNA"/>
</dbReference>
<reference evidence="5" key="1">
    <citation type="journal article" date="2014" name="Int. J. Syst. Evol. Microbiol.">
        <title>Complete genome sequence of Corynebacterium casei LMG S-19264T (=DSM 44701T), isolated from a smear-ripened cheese.</title>
        <authorList>
            <consortium name="US DOE Joint Genome Institute (JGI-PGF)"/>
            <person name="Walter F."/>
            <person name="Albersmeier A."/>
            <person name="Kalinowski J."/>
            <person name="Ruckert C."/>
        </authorList>
    </citation>
    <scope>NUCLEOTIDE SEQUENCE</scope>
    <source>
        <strain evidence="5">JCM 3090</strain>
    </source>
</reference>
<dbReference type="NCBIfam" id="TIGR01509">
    <property type="entry name" value="HAD-SF-IA-v3"/>
    <property type="match status" value="1"/>
</dbReference>
<dbReference type="SFLD" id="SFLDG01135">
    <property type="entry name" value="C1.5.6:_HAD__Beta-PGM__Phospha"/>
    <property type="match status" value="1"/>
</dbReference>
<dbReference type="GO" id="GO:0046872">
    <property type="term" value="F:metal ion binding"/>
    <property type="evidence" value="ECO:0007669"/>
    <property type="project" value="UniProtKB-KW"/>
</dbReference>
<dbReference type="PANTHER" id="PTHR46193">
    <property type="entry name" value="6-PHOSPHOGLUCONATE PHOSPHATASE"/>
    <property type="match status" value="1"/>
</dbReference>
<comment type="similarity">
    <text evidence="2">Belongs to the HAD-like hydrolase superfamily. CbbY/CbbZ/Gph/YieH family.</text>
</comment>
<dbReference type="SFLD" id="SFLDG01129">
    <property type="entry name" value="C1.5:_HAD__Beta-PGM__Phosphata"/>
    <property type="match status" value="1"/>
</dbReference>
<dbReference type="Gene3D" id="1.10.150.240">
    <property type="entry name" value="Putative phosphatase, domain 2"/>
    <property type="match status" value="1"/>
</dbReference>
<protein>
    <submittedName>
        <fullName evidence="5">Sugar transferase</fullName>
    </submittedName>
</protein>
<evidence type="ECO:0000256" key="4">
    <source>
        <dbReference type="ARBA" id="ARBA00022842"/>
    </source>
</evidence>
<dbReference type="AlphaFoldDB" id="A0A8J3F8M7"/>
<evidence type="ECO:0000256" key="1">
    <source>
        <dbReference type="ARBA" id="ARBA00001946"/>
    </source>
</evidence>